<keyword evidence="3" id="KW-1185">Reference proteome</keyword>
<feature type="signal peptide" evidence="1">
    <location>
        <begin position="1"/>
        <end position="20"/>
    </location>
</feature>
<proteinExistence type="predicted"/>
<evidence type="ECO:0008006" key="4">
    <source>
        <dbReference type="Google" id="ProtNLM"/>
    </source>
</evidence>
<organism evidence="2 3">
    <name type="scientific">Flavobacterium sufflavum</name>
    <dbReference type="NCBI Taxonomy" id="1921138"/>
    <lineage>
        <taxon>Bacteria</taxon>
        <taxon>Pseudomonadati</taxon>
        <taxon>Bacteroidota</taxon>
        <taxon>Flavobacteriia</taxon>
        <taxon>Flavobacteriales</taxon>
        <taxon>Flavobacteriaceae</taxon>
        <taxon>Flavobacterium</taxon>
    </lineage>
</organism>
<gene>
    <name evidence="2" type="ORF">EOD40_15275</name>
</gene>
<dbReference type="RefSeq" id="WP_128197005.1">
    <property type="nucleotide sequence ID" value="NZ_SACJ01000012.1"/>
</dbReference>
<protein>
    <recommendedName>
        <fullName evidence="4">Secretin/TonB short N-terminal domain-containing protein</fullName>
    </recommendedName>
</protein>
<evidence type="ECO:0000313" key="3">
    <source>
        <dbReference type="Proteomes" id="UP000285211"/>
    </source>
</evidence>
<accession>A0A3S2XEJ5</accession>
<name>A0A3S2XEJ5_9FLAO</name>
<dbReference type="AlphaFoldDB" id="A0A3S2XEJ5"/>
<dbReference type="OrthoDB" id="9957265at2"/>
<dbReference type="Proteomes" id="UP000285211">
    <property type="component" value="Unassembled WGS sequence"/>
</dbReference>
<evidence type="ECO:0000313" key="2">
    <source>
        <dbReference type="EMBL" id="RVT72772.1"/>
    </source>
</evidence>
<dbReference type="EMBL" id="SACJ01000012">
    <property type="protein sequence ID" value="RVT72772.1"/>
    <property type="molecule type" value="Genomic_DNA"/>
</dbReference>
<keyword evidence="1" id="KW-0732">Signal</keyword>
<feature type="chain" id="PRO_5018559987" description="Secretin/TonB short N-terminal domain-containing protein" evidence="1">
    <location>
        <begin position="21"/>
        <end position="98"/>
    </location>
</feature>
<evidence type="ECO:0000256" key="1">
    <source>
        <dbReference type="SAM" id="SignalP"/>
    </source>
</evidence>
<comment type="caution">
    <text evidence="2">The sequence shown here is derived from an EMBL/GenBank/DDBJ whole genome shotgun (WGS) entry which is preliminary data.</text>
</comment>
<sequence>MKKITIFGFLFLILFNSCNADKKIRKNNIKGTNLNASYQTNNDLKSIYNSIDTTSITLIIDKKKIEKSKINLVLETLNKQNYSVNVDRENRIIELIKN</sequence>
<reference evidence="2 3" key="1">
    <citation type="submission" date="2019-01" db="EMBL/GenBank/DDBJ databases">
        <authorList>
            <person name="Chen W.-M."/>
        </authorList>
    </citation>
    <scope>NUCLEOTIDE SEQUENCE [LARGE SCALE GENOMIC DNA]</scope>
    <source>
        <strain evidence="2 3">BBQ-12</strain>
    </source>
</reference>